<evidence type="ECO:0000256" key="4">
    <source>
        <dbReference type="SAM" id="MobiDB-lite"/>
    </source>
</evidence>
<dbReference type="EMBL" id="CAJOBA010007164">
    <property type="protein sequence ID" value="CAF3794442.1"/>
    <property type="molecule type" value="Genomic_DNA"/>
</dbReference>
<evidence type="ECO:0000313" key="8">
    <source>
        <dbReference type="EMBL" id="CAF1254019.1"/>
    </source>
</evidence>
<proteinExistence type="predicted"/>
<dbReference type="InterPro" id="IPR007052">
    <property type="entry name" value="CS_dom"/>
</dbReference>
<evidence type="ECO:0000256" key="1">
    <source>
        <dbReference type="ARBA" id="ARBA00022723"/>
    </source>
</evidence>
<evidence type="ECO:0008006" key="12">
    <source>
        <dbReference type="Google" id="ProtNLM"/>
    </source>
</evidence>
<evidence type="ECO:0000256" key="3">
    <source>
        <dbReference type="ARBA" id="ARBA00022833"/>
    </source>
</evidence>
<dbReference type="Proteomes" id="UP000663829">
    <property type="component" value="Unassembled WGS sequence"/>
</dbReference>
<feature type="domain" description="CHORD" evidence="6">
    <location>
        <begin position="170"/>
        <end position="230"/>
    </location>
</feature>
<dbReference type="EMBL" id="CAJOBC010015764">
    <property type="protein sequence ID" value="CAF4025237.1"/>
    <property type="molecule type" value="Genomic_DNA"/>
</dbReference>
<comment type="caution">
    <text evidence="8">The sequence shown here is derived from an EMBL/GenBank/DDBJ whole genome shotgun (WGS) entry which is preliminary data.</text>
</comment>
<accession>A0A815ACC0</accession>
<evidence type="ECO:0000313" key="10">
    <source>
        <dbReference type="EMBL" id="CAF4025237.1"/>
    </source>
</evidence>
<dbReference type="Gene3D" id="2.60.40.790">
    <property type="match status" value="1"/>
</dbReference>
<dbReference type="PANTHER" id="PTHR46983">
    <property type="entry name" value="CYSTEINE AND HISTIDINE-RICH DOMAIN-CONTAINING PROTEIN 1"/>
    <property type="match status" value="1"/>
</dbReference>
<evidence type="ECO:0000259" key="5">
    <source>
        <dbReference type="PROSITE" id="PS51203"/>
    </source>
</evidence>
<evidence type="ECO:0000313" key="9">
    <source>
        <dbReference type="EMBL" id="CAF3794442.1"/>
    </source>
</evidence>
<dbReference type="Pfam" id="PF04968">
    <property type="entry name" value="CHORD"/>
    <property type="match status" value="2"/>
</dbReference>
<feature type="region of interest" description="Disordered" evidence="4">
    <location>
        <begin position="68"/>
        <end position="124"/>
    </location>
</feature>
<evidence type="ECO:0000259" key="6">
    <source>
        <dbReference type="PROSITE" id="PS51401"/>
    </source>
</evidence>
<organism evidence="8 11">
    <name type="scientific">Didymodactylos carnosus</name>
    <dbReference type="NCBI Taxonomy" id="1234261"/>
    <lineage>
        <taxon>Eukaryota</taxon>
        <taxon>Metazoa</taxon>
        <taxon>Spiralia</taxon>
        <taxon>Gnathifera</taxon>
        <taxon>Rotifera</taxon>
        <taxon>Eurotatoria</taxon>
        <taxon>Bdelloidea</taxon>
        <taxon>Philodinida</taxon>
        <taxon>Philodinidae</taxon>
        <taxon>Didymodactylos</taxon>
    </lineage>
</organism>
<gene>
    <name evidence="8" type="ORF">GPM918_LOCUS26273</name>
    <name evidence="7" type="ORF">OVA965_LOCUS15748</name>
    <name evidence="10" type="ORF">SRO942_LOCUS26391</name>
    <name evidence="9" type="ORF">TMI583_LOCUS15755</name>
</gene>
<feature type="compositionally biased region" description="Polar residues" evidence="4">
    <location>
        <begin position="95"/>
        <end position="106"/>
    </location>
</feature>
<reference evidence="8" key="1">
    <citation type="submission" date="2021-02" db="EMBL/GenBank/DDBJ databases">
        <authorList>
            <person name="Nowell W R."/>
        </authorList>
    </citation>
    <scope>NUCLEOTIDE SEQUENCE</scope>
</reference>
<dbReference type="Proteomes" id="UP000682733">
    <property type="component" value="Unassembled WGS sequence"/>
</dbReference>
<sequence length="344" mass="38819">MSATTSPATELLYCYNRGCQKKFDPTDNSSEACLHHPGLPKFHDAYKIWSCCQKKSTDFSTFLSLSGCTRSQHNPVKPVEPEKPQQSRDDEDEQSTPVPIVQQQTIPKPLSNEAPERPPTDEPLIELTPKISTSLQQALSKLDLADKSVTTTNGAGAQENTDEVAIGTHCKHAACQEIYKDKNSDTETTCRYHPGVAIFHEGMKYWSCCQKKTCDFQAFTLQVGCTIGKHLWKVEQNLDDPQALKTSCRYDFHQQGNFIVLTLYAKTPIPDKTHIKINQIKLSVETLFEGGKKKFQNEWELYARINPKESTVELLGTKIEIMLKKGELCSWPRLDVLPPTQKNK</sequence>
<dbReference type="Proteomes" id="UP000677228">
    <property type="component" value="Unassembled WGS sequence"/>
</dbReference>
<dbReference type="EMBL" id="CAJNOK010007155">
    <property type="protein sequence ID" value="CAF1026009.1"/>
    <property type="molecule type" value="Genomic_DNA"/>
</dbReference>
<protein>
    <recommendedName>
        <fullName evidence="12">Cysteine and histidine-rich domain-containing protein 1</fullName>
    </recommendedName>
</protein>
<keyword evidence="3" id="KW-0862">Zinc</keyword>
<dbReference type="AlphaFoldDB" id="A0A815ACC0"/>
<feature type="domain" description="CS" evidence="5">
    <location>
        <begin position="245"/>
        <end position="335"/>
    </location>
</feature>
<evidence type="ECO:0000256" key="2">
    <source>
        <dbReference type="ARBA" id="ARBA00022737"/>
    </source>
</evidence>
<dbReference type="InterPro" id="IPR039790">
    <property type="entry name" value="CHRD1"/>
</dbReference>
<dbReference type="GO" id="GO:0046872">
    <property type="term" value="F:metal ion binding"/>
    <property type="evidence" value="ECO:0007669"/>
    <property type="project" value="UniProtKB-KW"/>
</dbReference>
<dbReference type="PROSITE" id="PS51401">
    <property type="entry name" value="CHORD"/>
    <property type="match status" value="2"/>
</dbReference>
<evidence type="ECO:0000313" key="11">
    <source>
        <dbReference type="Proteomes" id="UP000663829"/>
    </source>
</evidence>
<feature type="domain" description="CHORD" evidence="6">
    <location>
        <begin position="14"/>
        <end position="73"/>
    </location>
</feature>
<dbReference type="OrthoDB" id="10261079at2759"/>
<dbReference type="SUPFAM" id="SSF49764">
    <property type="entry name" value="HSP20-like chaperones"/>
    <property type="match status" value="1"/>
</dbReference>
<dbReference type="PANTHER" id="PTHR46983:SF3">
    <property type="entry name" value="CHPADIPLOID STATE MAINTENANCE PROTEIN CHPA"/>
    <property type="match status" value="1"/>
</dbReference>
<dbReference type="Gene3D" id="4.10.1130.20">
    <property type="match status" value="2"/>
</dbReference>
<dbReference type="Pfam" id="PF04969">
    <property type="entry name" value="CS"/>
    <property type="match status" value="1"/>
</dbReference>
<dbReference type="EMBL" id="CAJNOQ010010518">
    <property type="protein sequence ID" value="CAF1254019.1"/>
    <property type="molecule type" value="Genomic_DNA"/>
</dbReference>
<keyword evidence="11" id="KW-1185">Reference proteome</keyword>
<dbReference type="InterPro" id="IPR008978">
    <property type="entry name" value="HSP20-like_chaperone"/>
</dbReference>
<dbReference type="Proteomes" id="UP000681722">
    <property type="component" value="Unassembled WGS sequence"/>
</dbReference>
<dbReference type="PROSITE" id="PS51203">
    <property type="entry name" value="CS"/>
    <property type="match status" value="1"/>
</dbReference>
<keyword evidence="2" id="KW-0677">Repeat</keyword>
<evidence type="ECO:0000313" key="7">
    <source>
        <dbReference type="EMBL" id="CAF1026009.1"/>
    </source>
</evidence>
<dbReference type="InterPro" id="IPR007051">
    <property type="entry name" value="CHORD_dom"/>
</dbReference>
<feature type="compositionally biased region" description="Basic and acidic residues" evidence="4">
    <location>
        <begin position="79"/>
        <end position="88"/>
    </location>
</feature>
<keyword evidence="1" id="KW-0479">Metal-binding</keyword>
<name>A0A815ACC0_9BILA</name>